<dbReference type="InterPro" id="IPR018060">
    <property type="entry name" value="HTH_AraC"/>
</dbReference>
<dbReference type="Pfam" id="PF12833">
    <property type="entry name" value="HTH_18"/>
    <property type="match status" value="1"/>
</dbReference>
<evidence type="ECO:0000256" key="1">
    <source>
        <dbReference type="ARBA" id="ARBA00023015"/>
    </source>
</evidence>
<organism evidence="5 6">
    <name type="scientific">Maribacter ulvicola</name>
    <dbReference type="NCBI Taxonomy" id="228959"/>
    <lineage>
        <taxon>Bacteria</taxon>
        <taxon>Pseudomonadati</taxon>
        <taxon>Bacteroidota</taxon>
        <taxon>Flavobacteriia</taxon>
        <taxon>Flavobacteriales</taxon>
        <taxon>Flavobacteriaceae</taxon>
        <taxon>Maribacter</taxon>
    </lineage>
</organism>
<dbReference type="AlphaFoldDB" id="A0A1N6QWJ2"/>
<gene>
    <name evidence="5" type="ORF">SAMN05421797_1011050</name>
</gene>
<keyword evidence="1" id="KW-0805">Transcription regulation</keyword>
<dbReference type="Proteomes" id="UP000186953">
    <property type="component" value="Unassembled WGS sequence"/>
</dbReference>
<dbReference type="GO" id="GO:0003700">
    <property type="term" value="F:DNA-binding transcription factor activity"/>
    <property type="evidence" value="ECO:0007669"/>
    <property type="project" value="InterPro"/>
</dbReference>
<dbReference type="SUPFAM" id="SSF46689">
    <property type="entry name" value="Homeodomain-like"/>
    <property type="match status" value="1"/>
</dbReference>
<evidence type="ECO:0000256" key="3">
    <source>
        <dbReference type="ARBA" id="ARBA00023163"/>
    </source>
</evidence>
<dbReference type="STRING" id="228959.SAMN05421797_1011050"/>
<accession>A0A1N6QWJ2</accession>
<dbReference type="GO" id="GO:0043565">
    <property type="term" value="F:sequence-specific DNA binding"/>
    <property type="evidence" value="ECO:0007669"/>
    <property type="project" value="InterPro"/>
</dbReference>
<dbReference type="InterPro" id="IPR009057">
    <property type="entry name" value="Homeodomain-like_sf"/>
</dbReference>
<name>A0A1N6QWJ2_9FLAO</name>
<dbReference type="SMART" id="SM00342">
    <property type="entry name" value="HTH_ARAC"/>
    <property type="match status" value="1"/>
</dbReference>
<feature type="domain" description="HTH araC/xylS-type" evidence="4">
    <location>
        <begin position="39"/>
        <end position="138"/>
    </location>
</feature>
<protein>
    <submittedName>
        <fullName evidence="5">AraC-type DNA-binding protein</fullName>
    </submittedName>
</protein>
<dbReference type="InterPro" id="IPR018062">
    <property type="entry name" value="HTH_AraC-typ_CS"/>
</dbReference>
<evidence type="ECO:0000313" key="6">
    <source>
        <dbReference type="Proteomes" id="UP000186953"/>
    </source>
</evidence>
<dbReference type="PANTHER" id="PTHR43280:SF29">
    <property type="entry name" value="ARAC-FAMILY TRANSCRIPTIONAL REGULATOR"/>
    <property type="match status" value="1"/>
</dbReference>
<proteinExistence type="predicted"/>
<dbReference type="Gene3D" id="1.10.10.60">
    <property type="entry name" value="Homeodomain-like"/>
    <property type="match status" value="2"/>
</dbReference>
<dbReference type="EMBL" id="FTMA01000001">
    <property type="protein sequence ID" value="SIQ20963.1"/>
    <property type="molecule type" value="Genomic_DNA"/>
</dbReference>
<evidence type="ECO:0000259" key="4">
    <source>
        <dbReference type="PROSITE" id="PS01124"/>
    </source>
</evidence>
<evidence type="ECO:0000256" key="2">
    <source>
        <dbReference type="ARBA" id="ARBA00023125"/>
    </source>
</evidence>
<reference evidence="6" key="1">
    <citation type="submission" date="2017-01" db="EMBL/GenBank/DDBJ databases">
        <authorList>
            <person name="Varghese N."/>
            <person name="Submissions S."/>
        </authorList>
    </citation>
    <scope>NUCLEOTIDE SEQUENCE [LARGE SCALE GENOMIC DNA]</scope>
    <source>
        <strain evidence="6">DSM 15366</strain>
    </source>
</reference>
<keyword evidence="2 5" id="KW-0238">DNA-binding</keyword>
<evidence type="ECO:0000313" key="5">
    <source>
        <dbReference type="EMBL" id="SIQ20963.1"/>
    </source>
</evidence>
<dbReference type="PROSITE" id="PS00041">
    <property type="entry name" value="HTH_ARAC_FAMILY_1"/>
    <property type="match status" value="1"/>
</dbReference>
<dbReference type="PROSITE" id="PS01124">
    <property type="entry name" value="HTH_ARAC_FAMILY_2"/>
    <property type="match status" value="1"/>
</dbReference>
<sequence>MHFPVFAITGDFEDLHPTIKRKYANSSLVDSSNLFYKINSLVKDEQLYLESEIKINSLAEKLNKSVHHISQAINQNTGKSFPDFINSFRIQEAKKKLLQPKPDTIFTILLEVGFNSKAAFYSAFKKNTQQTPSQFLRRIKNDVIR</sequence>
<dbReference type="PANTHER" id="PTHR43280">
    <property type="entry name" value="ARAC-FAMILY TRANSCRIPTIONAL REGULATOR"/>
    <property type="match status" value="1"/>
</dbReference>
<dbReference type="RefSeq" id="WP_076547222.1">
    <property type="nucleotide sequence ID" value="NZ_FTMA01000001.1"/>
</dbReference>
<keyword evidence="6" id="KW-1185">Reference proteome</keyword>
<keyword evidence="3" id="KW-0804">Transcription</keyword>